<dbReference type="PROSITE" id="PS50186">
    <property type="entry name" value="DEP"/>
    <property type="match status" value="1"/>
</dbReference>
<evidence type="ECO:0000256" key="5">
    <source>
        <dbReference type="SAM" id="MobiDB-lite"/>
    </source>
</evidence>
<dbReference type="GO" id="GO:0035556">
    <property type="term" value="P:intracellular signal transduction"/>
    <property type="evidence" value="ECO:0007669"/>
    <property type="project" value="InterPro"/>
</dbReference>
<dbReference type="Pfam" id="PF12257">
    <property type="entry name" value="IML1"/>
    <property type="match status" value="1"/>
</dbReference>
<dbReference type="InterPro" id="IPR036388">
    <property type="entry name" value="WH-like_DNA-bd_sf"/>
</dbReference>
<keyword evidence="8" id="KW-1185">Reference proteome</keyword>
<dbReference type="Pfam" id="PF00610">
    <property type="entry name" value="DEP"/>
    <property type="match status" value="1"/>
</dbReference>
<feature type="compositionally biased region" description="Polar residues" evidence="5">
    <location>
        <begin position="724"/>
        <end position="748"/>
    </location>
</feature>
<dbReference type="GO" id="GO:0005774">
    <property type="term" value="C:vacuolar membrane"/>
    <property type="evidence" value="ECO:0007669"/>
    <property type="project" value="UniProtKB-SubCell"/>
</dbReference>
<evidence type="ECO:0000313" key="7">
    <source>
        <dbReference type="EMBL" id="ELU45827.1"/>
    </source>
</evidence>
<dbReference type="OMA" id="SWMNATP"/>
<dbReference type="InterPro" id="IPR036390">
    <property type="entry name" value="WH_DNA-bd_sf"/>
</dbReference>
<dbReference type="Proteomes" id="UP000011668">
    <property type="component" value="Unassembled WGS sequence"/>
</dbReference>
<dbReference type="InterPro" id="IPR000591">
    <property type="entry name" value="DEP_dom"/>
</dbReference>
<name>L8X9U2_THACA</name>
<dbReference type="STRING" id="983506.L8X9U2"/>
<evidence type="ECO:0000256" key="2">
    <source>
        <dbReference type="ARBA" id="ARBA00005643"/>
    </source>
</evidence>
<sequence length="1701" mass="190510">MTSAGVPDRFIQSQSRLFAACRARPELHWPREASEKPSRICGSTHLTLELSIMNNSSPSPSVRVAHGRKRSSTISSMLPPPPQLNIGQTKWITLWAADTHVAGSRVSIADIIINRESWPGLAPGDVIRVSNGKAQDSEGVLFIVPPDDATRPPPNQITVARPIATFFGFKNHSEILLTKIDRTTAIVDYVEIEFRDQYLGRCDMWRLSNSLKNSCVYVGQKVNFIGCISASIRTIYIKGKRVSSGIVDASTKAIFRSLSAKTTIFVQVCKELWEFADDGERFTEKIIHSFFPELIHRWKEHQTNHVITIVLISRVFYDTTELEYAAGPLRQTDDCQWYKDFFKVVVDLEVVSNWTNVLRDLKEAFWTFQRDILLTHHFHRKAEAGGEVKLVGTISFAHDGPLLEALNLALNPTEAHYIDRSLSLTGSSVILITPGTGYFRVQKQLLRLTTLRMLDQGFGLDLVCLAKRPLHTSPIFSFQGIEPAPVNPSDGISRATDPLWGGGRTEFEQPPSDLKTFWWEPFWVSASFWDKQRDMPFREDRFVTRARMYEVQMLGLLEHDVTATISLPHVDLNTISPTTPDSPNPKEARRLAREMFDRNIFAPVNNEPHSHHEGHHHHHHHHHTPTQPGSGETSGPSTAHVTDMESSQSSLNDLLEEHTKHEAQPMPMLPFKNVRKPNLRRASTSVSTSRIRIEAAPSFKGHSPEPLPALTLPTLDTTIAAPTRSNISQRRSVSPSQESIRSTSTVSSNRRKGTGTLSSLAKNWFFTPFRPAASTAASTVHIERQADDVATGPPLPPVSPIAPLAKTSPAPPDPIAITKRKAEPKRIQRPAPEDSASPSDDPTAALRRTSTVVVNTNTTPAIPPQPERTNPCRPGSALPENQTNLARRWQHLFPRPTYQHQIKWRSICTPACLPLGVDYLPPQREVNATWRDYDYIVMLNPEDIRSSFLLGADDVNMDQDDQALLVMRGMAALRLQQGFQFVVSKPKSETNVDEKPHARPPKTSGKGFPVVAGLALDRPYPVGVSEVLKSAKDVVCLSMSDQIQQLSYDSLTGAVLVRRWIRRSSHPTDAFQYQCLVWPKLGTGYTEVSTSFSFPVLEEYGWNRTDTLVAGYERDLSDALRYWRTRYLVIPSEEAPPAPFRGSTGEGETLDEEEIRLLGVTERLAELFARARWLRPDETDLPPPRFVETTLDPAVCVLDDSLMTQIEELHAQGPLKKKRLSERVLEDMSLANIARAMREEGGVPIKVHKWHGIQYPDSFTGRELVNWLVREFKDVSTREQGVEHGNRLLSAGLFEHCRGTHGLLDGHYYYRLAGEFAAPATNKPRQWFRSAATLNSRPSVEDVKAAPPAAGLAPGSVGRGMFAVRRPRRRLVLSQTMTIDVDPMKRSDQAERVILHHDVIHNPMTAFHFELNWLDDMIISWNHALKRYGLKIVEAYVDQIIDINHTNVFQSCFPVPLALAPPCIPDLAKRVPEGTQVEQYFECAILKHFGYILDISAGSNYPDSVDVFYSYRRSHFTYSQYVHKSGLAFCQVVGGTEGFRWLTNRLLAPGNYAMGAQGKSRHHTRADDIRRQLAAFCEDETQLRDFYDDVVGKLPPAPLPAPAIVVPPASAQPSPRPYRVNIGIRDKRTDLPALRSHLFEHLNNLLLVLEQHFSSRQSVDLVPGCGQLCAENSDPRPWLFPAAVAGFGQVAEIGAGAGWIG</sequence>
<organism evidence="7 8">
    <name type="scientific">Thanatephorus cucumeris (strain AG1-IA)</name>
    <name type="common">Rice sheath blight fungus</name>
    <name type="synonym">Rhizoctonia solani</name>
    <dbReference type="NCBI Taxonomy" id="983506"/>
    <lineage>
        <taxon>Eukaryota</taxon>
        <taxon>Fungi</taxon>
        <taxon>Dikarya</taxon>
        <taxon>Basidiomycota</taxon>
        <taxon>Agaricomycotina</taxon>
        <taxon>Agaricomycetes</taxon>
        <taxon>Cantharellales</taxon>
        <taxon>Ceratobasidiaceae</taxon>
        <taxon>Rhizoctonia</taxon>
        <taxon>Rhizoctonia solani AG-1</taxon>
    </lineage>
</organism>
<dbReference type="Gene3D" id="1.10.10.10">
    <property type="entry name" value="Winged helix-like DNA-binding domain superfamily/Winged helix DNA-binding domain"/>
    <property type="match status" value="1"/>
</dbReference>
<dbReference type="EMBL" id="AFRT01000032">
    <property type="protein sequence ID" value="ELU45827.1"/>
    <property type="molecule type" value="Genomic_DNA"/>
</dbReference>
<dbReference type="HOGENOM" id="CLU_000935_1_0_1"/>
<dbReference type="GO" id="GO:1990130">
    <property type="term" value="C:GATOR1 complex"/>
    <property type="evidence" value="ECO:0007669"/>
    <property type="project" value="TreeGrafter"/>
</dbReference>
<dbReference type="SMART" id="SM00049">
    <property type="entry name" value="DEP"/>
    <property type="match status" value="1"/>
</dbReference>
<evidence type="ECO:0000256" key="1">
    <source>
        <dbReference type="ARBA" id="ARBA00004148"/>
    </source>
</evidence>
<feature type="region of interest" description="Disordered" evidence="5">
    <location>
        <begin position="787"/>
        <end position="880"/>
    </location>
</feature>
<protein>
    <recommendedName>
        <fullName evidence="3">Vacuolar membrane-associated protein IML1</fullName>
    </recommendedName>
    <alternativeName>
        <fullName evidence="4">Vacuolar membrane-associated protein iml1</fullName>
    </alternativeName>
</protein>
<gene>
    <name evidence="7" type="ORF">AG1IA_00143</name>
</gene>
<comment type="similarity">
    <text evidence="2">Belongs to the IML1 family.</text>
</comment>
<dbReference type="PANTHER" id="PTHR13179:SF8">
    <property type="entry name" value="GATOR COMPLEX PROTEIN DEPDC5"/>
    <property type="match status" value="1"/>
</dbReference>
<comment type="subcellular location">
    <subcellularLocation>
        <location evidence="1">Vacuole membrane</location>
        <topology evidence="1">Peripheral membrane protein</topology>
    </subcellularLocation>
</comment>
<dbReference type="GO" id="GO:0005096">
    <property type="term" value="F:GTPase activator activity"/>
    <property type="evidence" value="ECO:0007669"/>
    <property type="project" value="InterPro"/>
</dbReference>
<evidence type="ECO:0000256" key="3">
    <source>
        <dbReference type="ARBA" id="ARBA00018529"/>
    </source>
</evidence>
<dbReference type="InterPro" id="IPR048255">
    <property type="entry name" value="IML1_N"/>
</dbReference>
<dbReference type="GO" id="GO:1904262">
    <property type="term" value="P:negative regulation of TORC1 signaling"/>
    <property type="evidence" value="ECO:0007669"/>
    <property type="project" value="TreeGrafter"/>
</dbReference>
<dbReference type="PANTHER" id="PTHR13179">
    <property type="entry name" value="DEP DOMAIN CONTAINING PROTEIN 5"/>
    <property type="match status" value="1"/>
</dbReference>
<feature type="domain" description="DEP" evidence="6">
    <location>
        <begin position="1239"/>
        <end position="1314"/>
    </location>
</feature>
<evidence type="ECO:0000256" key="4">
    <source>
        <dbReference type="ARBA" id="ARBA00021881"/>
    </source>
</evidence>
<accession>L8X9U2</accession>
<evidence type="ECO:0000313" key="8">
    <source>
        <dbReference type="Proteomes" id="UP000011668"/>
    </source>
</evidence>
<reference evidence="7 8" key="1">
    <citation type="journal article" date="2013" name="Nat. Commun.">
        <title>The evolution and pathogenic mechanisms of the rice sheath blight pathogen.</title>
        <authorList>
            <person name="Zheng A."/>
            <person name="Lin R."/>
            <person name="Xu L."/>
            <person name="Qin P."/>
            <person name="Tang C."/>
            <person name="Ai P."/>
            <person name="Zhang D."/>
            <person name="Liu Y."/>
            <person name="Sun Z."/>
            <person name="Feng H."/>
            <person name="Wang Y."/>
            <person name="Chen Y."/>
            <person name="Liang X."/>
            <person name="Fu R."/>
            <person name="Li Q."/>
            <person name="Zhang J."/>
            <person name="Yu X."/>
            <person name="Xie Z."/>
            <person name="Ding L."/>
            <person name="Guan P."/>
            <person name="Tang J."/>
            <person name="Liang Y."/>
            <person name="Wang S."/>
            <person name="Deng Q."/>
            <person name="Li S."/>
            <person name="Zhu J."/>
            <person name="Wang L."/>
            <person name="Liu H."/>
            <person name="Li P."/>
        </authorList>
    </citation>
    <scope>NUCLEOTIDE SEQUENCE [LARGE SCALE GENOMIC DNA]</scope>
    <source>
        <strain evidence="8">AG-1 IA</strain>
    </source>
</reference>
<feature type="compositionally biased region" description="Low complexity" evidence="5">
    <location>
        <begin position="849"/>
        <end position="859"/>
    </location>
</feature>
<dbReference type="OrthoDB" id="39497at2759"/>
<evidence type="ECO:0000259" key="6">
    <source>
        <dbReference type="PROSITE" id="PS50186"/>
    </source>
</evidence>
<dbReference type="SUPFAM" id="SSF46785">
    <property type="entry name" value="Winged helix' DNA-binding domain"/>
    <property type="match status" value="1"/>
</dbReference>
<feature type="region of interest" description="Disordered" evidence="5">
    <location>
        <begin position="603"/>
        <end position="689"/>
    </location>
</feature>
<proteinExistence type="inferred from homology"/>
<feature type="compositionally biased region" description="Polar residues" evidence="5">
    <location>
        <begin position="625"/>
        <end position="652"/>
    </location>
</feature>
<dbReference type="CDD" id="cd04449">
    <property type="entry name" value="DEP_DEPDC5-like"/>
    <property type="match status" value="1"/>
</dbReference>
<dbReference type="InterPro" id="IPR027244">
    <property type="entry name" value="IML1"/>
</dbReference>
<feature type="region of interest" description="Disordered" evidence="5">
    <location>
        <begin position="721"/>
        <end position="754"/>
    </location>
</feature>
<dbReference type="GO" id="GO:0010508">
    <property type="term" value="P:positive regulation of autophagy"/>
    <property type="evidence" value="ECO:0007669"/>
    <property type="project" value="TreeGrafter"/>
</dbReference>
<comment type="caution">
    <text evidence="7">The sequence shown here is derived from an EMBL/GenBank/DDBJ whole genome shotgun (WGS) entry which is preliminary data.</text>
</comment>
<feature type="compositionally biased region" description="Basic residues" evidence="5">
    <location>
        <begin position="612"/>
        <end position="624"/>
    </location>
</feature>